<dbReference type="AlphaFoldDB" id="A0A2P2PVZ4"/>
<evidence type="ECO:0000313" key="1">
    <source>
        <dbReference type="EMBL" id="MBX58908.1"/>
    </source>
</evidence>
<proteinExistence type="predicted"/>
<protein>
    <submittedName>
        <fullName evidence="1">Uncharacterized protein</fullName>
    </submittedName>
</protein>
<name>A0A2P2PVZ4_RHIMU</name>
<organism evidence="1">
    <name type="scientific">Rhizophora mucronata</name>
    <name type="common">Asiatic mangrove</name>
    <dbReference type="NCBI Taxonomy" id="61149"/>
    <lineage>
        <taxon>Eukaryota</taxon>
        <taxon>Viridiplantae</taxon>
        <taxon>Streptophyta</taxon>
        <taxon>Embryophyta</taxon>
        <taxon>Tracheophyta</taxon>
        <taxon>Spermatophyta</taxon>
        <taxon>Magnoliopsida</taxon>
        <taxon>eudicotyledons</taxon>
        <taxon>Gunneridae</taxon>
        <taxon>Pentapetalae</taxon>
        <taxon>rosids</taxon>
        <taxon>fabids</taxon>
        <taxon>Malpighiales</taxon>
        <taxon>Rhizophoraceae</taxon>
        <taxon>Rhizophora</taxon>
    </lineage>
</organism>
<reference evidence="1" key="1">
    <citation type="submission" date="2018-02" db="EMBL/GenBank/DDBJ databases">
        <title>Rhizophora mucronata_Transcriptome.</title>
        <authorList>
            <person name="Meera S.P."/>
            <person name="Sreeshan A."/>
            <person name="Augustine A."/>
        </authorList>
    </citation>
    <scope>NUCLEOTIDE SEQUENCE</scope>
    <source>
        <tissue evidence="1">Leaf</tissue>
    </source>
</reference>
<accession>A0A2P2PVZ4</accession>
<dbReference type="EMBL" id="GGEC01078424">
    <property type="protein sequence ID" value="MBX58908.1"/>
    <property type="molecule type" value="Transcribed_RNA"/>
</dbReference>
<sequence length="54" mass="6093">MFPPIWSIYKSETSIGSTKFKSLGYGSFILHVPQFVDMRLNSQCATTTINHQAI</sequence>